<dbReference type="HOGENOM" id="CLU_2923996_0_0_1"/>
<dbReference type="AlphaFoldDB" id="A0A0C2Z4I4"/>
<gene>
    <name evidence="1" type="ORF">SCLCIDRAFT_1219883</name>
</gene>
<sequence length="61" mass="6480">MESGFRGSVHAAPGYLSGYQTIYLIIVLGGGQPCGRSGILTGDCLTWFSMKTDDPSLDTHT</sequence>
<organism evidence="1 2">
    <name type="scientific">Scleroderma citrinum Foug A</name>
    <dbReference type="NCBI Taxonomy" id="1036808"/>
    <lineage>
        <taxon>Eukaryota</taxon>
        <taxon>Fungi</taxon>
        <taxon>Dikarya</taxon>
        <taxon>Basidiomycota</taxon>
        <taxon>Agaricomycotina</taxon>
        <taxon>Agaricomycetes</taxon>
        <taxon>Agaricomycetidae</taxon>
        <taxon>Boletales</taxon>
        <taxon>Sclerodermatineae</taxon>
        <taxon>Sclerodermataceae</taxon>
        <taxon>Scleroderma</taxon>
    </lineage>
</organism>
<reference evidence="2" key="2">
    <citation type="submission" date="2015-01" db="EMBL/GenBank/DDBJ databases">
        <title>Evolutionary Origins and Diversification of the Mycorrhizal Mutualists.</title>
        <authorList>
            <consortium name="DOE Joint Genome Institute"/>
            <consortium name="Mycorrhizal Genomics Consortium"/>
            <person name="Kohler A."/>
            <person name="Kuo A."/>
            <person name="Nagy L.G."/>
            <person name="Floudas D."/>
            <person name="Copeland A."/>
            <person name="Barry K.W."/>
            <person name="Cichocki N."/>
            <person name="Veneault-Fourrey C."/>
            <person name="LaButti K."/>
            <person name="Lindquist E.A."/>
            <person name="Lipzen A."/>
            <person name="Lundell T."/>
            <person name="Morin E."/>
            <person name="Murat C."/>
            <person name="Riley R."/>
            <person name="Ohm R."/>
            <person name="Sun H."/>
            <person name="Tunlid A."/>
            <person name="Henrissat B."/>
            <person name="Grigoriev I.V."/>
            <person name="Hibbett D.S."/>
            <person name="Martin F."/>
        </authorList>
    </citation>
    <scope>NUCLEOTIDE SEQUENCE [LARGE SCALE GENOMIC DNA]</scope>
    <source>
        <strain evidence="2">Foug A</strain>
    </source>
</reference>
<keyword evidence="2" id="KW-1185">Reference proteome</keyword>
<name>A0A0C2Z4I4_9AGAM</name>
<proteinExistence type="predicted"/>
<dbReference type="EMBL" id="KN822108">
    <property type="protein sequence ID" value="KIM56863.1"/>
    <property type="molecule type" value="Genomic_DNA"/>
</dbReference>
<protein>
    <submittedName>
        <fullName evidence="1">Uncharacterized protein</fullName>
    </submittedName>
</protein>
<evidence type="ECO:0000313" key="2">
    <source>
        <dbReference type="Proteomes" id="UP000053989"/>
    </source>
</evidence>
<dbReference type="Proteomes" id="UP000053989">
    <property type="component" value="Unassembled WGS sequence"/>
</dbReference>
<evidence type="ECO:0000313" key="1">
    <source>
        <dbReference type="EMBL" id="KIM56863.1"/>
    </source>
</evidence>
<dbReference type="InParanoid" id="A0A0C2Z4I4"/>
<reference evidence="1 2" key="1">
    <citation type="submission" date="2014-04" db="EMBL/GenBank/DDBJ databases">
        <authorList>
            <consortium name="DOE Joint Genome Institute"/>
            <person name="Kuo A."/>
            <person name="Kohler A."/>
            <person name="Nagy L.G."/>
            <person name="Floudas D."/>
            <person name="Copeland A."/>
            <person name="Barry K.W."/>
            <person name="Cichocki N."/>
            <person name="Veneault-Fourrey C."/>
            <person name="LaButti K."/>
            <person name="Lindquist E.A."/>
            <person name="Lipzen A."/>
            <person name="Lundell T."/>
            <person name="Morin E."/>
            <person name="Murat C."/>
            <person name="Sun H."/>
            <person name="Tunlid A."/>
            <person name="Henrissat B."/>
            <person name="Grigoriev I.V."/>
            <person name="Hibbett D.S."/>
            <person name="Martin F."/>
            <person name="Nordberg H.P."/>
            <person name="Cantor M.N."/>
            <person name="Hua S.X."/>
        </authorList>
    </citation>
    <scope>NUCLEOTIDE SEQUENCE [LARGE SCALE GENOMIC DNA]</scope>
    <source>
        <strain evidence="1 2">Foug A</strain>
    </source>
</reference>
<accession>A0A0C2Z4I4</accession>